<reference evidence="1" key="1">
    <citation type="submission" date="2019-12" db="EMBL/GenBank/DDBJ databases">
        <title>Genome sequencing and annotation of Brassica cretica.</title>
        <authorList>
            <person name="Studholme D.J."/>
            <person name="Sarris P.F."/>
        </authorList>
    </citation>
    <scope>NUCLEOTIDE SEQUENCE</scope>
    <source>
        <strain evidence="1">PFS-001/15</strain>
        <tissue evidence="1">Leaf</tissue>
    </source>
</reference>
<comment type="caution">
    <text evidence="1">The sequence shown here is derived from an EMBL/GenBank/DDBJ whole genome shotgun (WGS) entry which is preliminary data.</text>
</comment>
<accession>A0A8S9MD86</accession>
<evidence type="ECO:0000313" key="2">
    <source>
        <dbReference type="Proteomes" id="UP000712281"/>
    </source>
</evidence>
<gene>
    <name evidence="1" type="ORF">F2Q68_00038284</name>
</gene>
<protein>
    <submittedName>
        <fullName evidence="1">Uncharacterized protein</fullName>
    </submittedName>
</protein>
<dbReference type="Proteomes" id="UP000712281">
    <property type="component" value="Unassembled WGS sequence"/>
</dbReference>
<dbReference type="AlphaFoldDB" id="A0A8S9MD86"/>
<organism evidence="1 2">
    <name type="scientific">Brassica cretica</name>
    <name type="common">Mustard</name>
    <dbReference type="NCBI Taxonomy" id="69181"/>
    <lineage>
        <taxon>Eukaryota</taxon>
        <taxon>Viridiplantae</taxon>
        <taxon>Streptophyta</taxon>
        <taxon>Embryophyta</taxon>
        <taxon>Tracheophyta</taxon>
        <taxon>Spermatophyta</taxon>
        <taxon>Magnoliopsida</taxon>
        <taxon>eudicotyledons</taxon>
        <taxon>Gunneridae</taxon>
        <taxon>Pentapetalae</taxon>
        <taxon>rosids</taxon>
        <taxon>malvids</taxon>
        <taxon>Brassicales</taxon>
        <taxon>Brassicaceae</taxon>
        <taxon>Brassiceae</taxon>
        <taxon>Brassica</taxon>
    </lineage>
</organism>
<dbReference type="EMBL" id="QGKW02000007">
    <property type="protein sequence ID" value="KAF2618044.1"/>
    <property type="molecule type" value="Genomic_DNA"/>
</dbReference>
<evidence type="ECO:0000313" key="1">
    <source>
        <dbReference type="EMBL" id="KAF2618044.1"/>
    </source>
</evidence>
<proteinExistence type="predicted"/>
<sequence>MAGVTSLDRSAPRSSNEVYLHSPALDVMNQMLLVSSVTVWICPFQLKSMMLSSLQVQLLRVTTPGGLKILDKTVAISSPNGVTNIVYRYIFKDLGTGDN</sequence>
<name>A0A8S9MD86_BRACR</name>